<organism evidence="6">
    <name type="scientific">Drosophila takahashii</name>
    <name type="common">Fruit fly</name>
    <dbReference type="NCBI Taxonomy" id="29030"/>
    <lineage>
        <taxon>Eukaryota</taxon>
        <taxon>Metazoa</taxon>
        <taxon>Ecdysozoa</taxon>
        <taxon>Arthropoda</taxon>
        <taxon>Hexapoda</taxon>
        <taxon>Insecta</taxon>
        <taxon>Pterygota</taxon>
        <taxon>Neoptera</taxon>
        <taxon>Endopterygota</taxon>
        <taxon>Diptera</taxon>
        <taxon>Brachycera</taxon>
        <taxon>Muscomorpha</taxon>
        <taxon>Ephydroidea</taxon>
        <taxon>Drosophilidae</taxon>
        <taxon>Drosophila</taxon>
        <taxon>Sophophora</taxon>
    </lineage>
</organism>
<dbReference type="OrthoDB" id="7855370at2759"/>
<feature type="signal peptide" evidence="4">
    <location>
        <begin position="1"/>
        <end position="27"/>
    </location>
</feature>
<evidence type="ECO:0000256" key="2">
    <source>
        <dbReference type="ARBA" id="ARBA00022525"/>
    </source>
</evidence>
<dbReference type="AlphaFoldDB" id="A0A0A6ZH94"/>
<dbReference type="GO" id="GO:0051707">
    <property type="term" value="P:response to other organism"/>
    <property type="evidence" value="ECO:0007669"/>
    <property type="project" value="UniProtKB-ARBA"/>
</dbReference>
<evidence type="ECO:0000259" key="5">
    <source>
        <dbReference type="Pfam" id="PF00304"/>
    </source>
</evidence>
<dbReference type="Gene3D" id="3.30.30.10">
    <property type="entry name" value="Knottin, scorpion toxin-like"/>
    <property type="match status" value="1"/>
</dbReference>
<protein>
    <submittedName>
        <fullName evidence="6">DRS-6b</fullName>
    </submittedName>
</protein>
<accession>A0A0A6ZH94</accession>
<reference evidence="6" key="1">
    <citation type="submission" date="2013-01" db="EMBL/GenBank/DDBJ databases">
        <authorList>
            <person name="Jiao Y.-Y."/>
            <person name="Chen X."/>
            <person name="Wu J."/>
        </authorList>
    </citation>
    <scope>NUCLEOTIDE SEQUENCE</scope>
</reference>
<dbReference type="Pfam" id="PF00304">
    <property type="entry name" value="Gamma-thionin"/>
    <property type="match status" value="1"/>
</dbReference>
<evidence type="ECO:0000313" key="6">
    <source>
        <dbReference type="EMBL" id="AGT42476.1"/>
    </source>
</evidence>
<feature type="chain" id="PRO_5002024991" evidence="4">
    <location>
        <begin position="28"/>
        <end position="72"/>
    </location>
</feature>
<keyword evidence="3" id="KW-1015">Disulfide bond</keyword>
<dbReference type="SUPFAM" id="SSF57095">
    <property type="entry name" value="Scorpion toxin-like"/>
    <property type="match status" value="1"/>
</dbReference>
<dbReference type="InterPro" id="IPR036574">
    <property type="entry name" value="Scorpion_toxin-like_sf"/>
</dbReference>
<evidence type="ECO:0000256" key="1">
    <source>
        <dbReference type="ARBA" id="ARBA00004613"/>
    </source>
</evidence>
<name>A0A0A6ZH94_DROTK</name>
<proteinExistence type="evidence at transcript level"/>
<evidence type="ECO:0000256" key="3">
    <source>
        <dbReference type="ARBA" id="ARBA00023157"/>
    </source>
</evidence>
<dbReference type="FunFam" id="3.30.30.10:FF:000001">
    <property type="entry name" value="Drosomycin 13"/>
    <property type="match status" value="1"/>
</dbReference>
<dbReference type="EMBL" id="KC493093">
    <property type="protein sequence ID" value="AGT42476.1"/>
    <property type="molecule type" value="mRNA"/>
</dbReference>
<comment type="subcellular location">
    <subcellularLocation>
        <location evidence="1">Secreted</location>
    </subcellularLocation>
</comment>
<feature type="domain" description="Knottins-like" evidence="5">
    <location>
        <begin position="29"/>
        <end position="72"/>
    </location>
</feature>
<sequence precursor="true">MSLNKSLFVILAVLAIVLVMVAHETSAYDCLSGKFSGPCWAWDGEQCRRLCIEEGHVSGHCSASLKCWCEGC</sequence>
<keyword evidence="4" id="KW-0732">Signal</keyword>
<keyword evidence="2" id="KW-0964">Secreted</keyword>
<dbReference type="InterPro" id="IPR003614">
    <property type="entry name" value="Knottins"/>
</dbReference>
<evidence type="ECO:0000256" key="4">
    <source>
        <dbReference type="SAM" id="SignalP"/>
    </source>
</evidence>